<dbReference type="InterPro" id="IPR007634">
    <property type="entry name" value="RNA_pol_sigma_54_DNA-bd"/>
</dbReference>
<feature type="region of interest" description="Disordered" evidence="11">
    <location>
        <begin position="44"/>
        <end position="135"/>
    </location>
</feature>
<evidence type="ECO:0000259" key="12">
    <source>
        <dbReference type="Pfam" id="PF04552"/>
    </source>
</evidence>
<dbReference type="RefSeq" id="WP_200348238.1">
    <property type="nucleotide sequence ID" value="NZ_NRSJ01000050.1"/>
</dbReference>
<feature type="compositionally biased region" description="Low complexity" evidence="11">
    <location>
        <begin position="118"/>
        <end position="128"/>
    </location>
</feature>
<reference evidence="14" key="1">
    <citation type="submission" date="2017-08" db="EMBL/GenBank/DDBJ databases">
        <authorList>
            <person name="Imhoff J.F."/>
            <person name="Rahn T."/>
            <person name="Kuenzel S."/>
            <person name="Neulinger S.C."/>
        </authorList>
    </citation>
    <scope>NUCLEOTIDE SEQUENCE</scope>
    <source>
        <strain evidence="14">DSM 11080</strain>
    </source>
</reference>
<feature type="compositionally biased region" description="Acidic residues" evidence="11">
    <location>
        <begin position="88"/>
        <end position="107"/>
    </location>
</feature>
<keyword evidence="7 10" id="KW-0731">Sigma factor</keyword>
<evidence type="ECO:0000256" key="1">
    <source>
        <dbReference type="ARBA" id="ARBA00008798"/>
    </source>
</evidence>
<keyword evidence="8 10" id="KW-0238">DNA-binding</keyword>
<reference evidence="14" key="2">
    <citation type="journal article" date="2020" name="Microorganisms">
        <title>Osmotic Adaptation and Compatible Solute Biosynthesis of Phototrophic Bacteria as Revealed from Genome Analyses.</title>
        <authorList>
            <person name="Imhoff J.F."/>
            <person name="Rahn T."/>
            <person name="Kunzel S."/>
            <person name="Keller A."/>
            <person name="Neulinger S.C."/>
        </authorList>
    </citation>
    <scope>NUCLEOTIDE SEQUENCE</scope>
    <source>
        <strain evidence="14">DSM 11080</strain>
    </source>
</reference>
<evidence type="ECO:0000256" key="3">
    <source>
        <dbReference type="ARBA" id="ARBA00022478"/>
    </source>
</evidence>
<evidence type="ECO:0000313" key="14">
    <source>
        <dbReference type="EMBL" id="MBK1706765.1"/>
    </source>
</evidence>
<sequence length="500" mass="55846">MKQSIQLRLGQQLTMTPQLQQAIKLLQLSTLDLQREIQEALESNLMLETADEDERDGSRETSELSQERAREASESQPSTAESTADAEIPSDSDALPDDLPLDSDWSDTYEGAPGDQYAGPSASAGASSDSEFDPFAQQSRPQTLHDHLEWQLNLGHLGPRDQVIAEALIDAIDADGYLRLEPEELLQTLDLEALELDEIEMVLHSIQALDPPGVGARDPQECLLLQLRQLPGETPHRDGALLICDTLFDALARNDLDELRRHTKLSDTELGRALELIRSLQPRPGSLVSEVRPDYIVPDVLVRKRAGSWQVELNPETQPKLRVNEEYAKLIRRADDGAENTCLRTHLQEARWFIKSLLSRNDTVLRVASKIVELQRDFFDYGEEAMRPLILRDVADSLDLHESTVSRVTTQKYMHTPRGTLEFKYFFSSHVGTATGGECSSTAIRAFIRKLVAAEAANKPLSDSKIAGILSEQGINVARRTVAKYREAMGIPPSNERKRL</sequence>
<dbReference type="Proteomes" id="UP001296776">
    <property type="component" value="Unassembled WGS sequence"/>
</dbReference>
<dbReference type="GO" id="GO:0003677">
    <property type="term" value="F:DNA binding"/>
    <property type="evidence" value="ECO:0007669"/>
    <property type="project" value="UniProtKB-KW"/>
</dbReference>
<dbReference type="GO" id="GO:0000428">
    <property type="term" value="C:DNA-directed RNA polymerase complex"/>
    <property type="evidence" value="ECO:0007669"/>
    <property type="project" value="UniProtKB-KW"/>
</dbReference>
<dbReference type="GO" id="GO:0001216">
    <property type="term" value="F:DNA-binding transcription activator activity"/>
    <property type="evidence" value="ECO:0007669"/>
    <property type="project" value="InterPro"/>
</dbReference>
<dbReference type="PROSITE" id="PS00717">
    <property type="entry name" value="SIGMA54_1"/>
    <property type="match status" value="1"/>
</dbReference>
<keyword evidence="9 10" id="KW-0804">Transcription</keyword>
<feature type="domain" description="RNA polymerase sigma factor 54 DNA-binding" evidence="12">
    <location>
        <begin position="342"/>
        <end position="499"/>
    </location>
</feature>
<dbReference type="PANTHER" id="PTHR32248:SF4">
    <property type="entry name" value="RNA POLYMERASE SIGMA-54 FACTOR"/>
    <property type="match status" value="1"/>
</dbReference>
<evidence type="ECO:0000313" key="15">
    <source>
        <dbReference type="Proteomes" id="UP001296776"/>
    </source>
</evidence>
<evidence type="ECO:0000256" key="7">
    <source>
        <dbReference type="ARBA" id="ARBA00023082"/>
    </source>
</evidence>
<evidence type="ECO:0000256" key="8">
    <source>
        <dbReference type="ARBA" id="ARBA00023125"/>
    </source>
</evidence>
<evidence type="ECO:0000256" key="11">
    <source>
        <dbReference type="SAM" id="MobiDB-lite"/>
    </source>
</evidence>
<dbReference type="InterPro" id="IPR007046">
    <property type="entry name" value="RNA_pol_sigma_54_core-bd"/>
</dbReference>
<dbReference type="PROSITE" id="PS50044">
    <property type="entry name" value="SIGMA54_3"/>
    <property type="match status" value="1"/>
</dbReference>
<dbReference type="PRINTS" id="PR00045">
    <property type="entry name" value="SIGMA54FCT"/>
</dbReference>
<dbReference type="AlphaFoldDB" id="A0AAJ0U8L5"/>
<dbReference type="NCBIfam" id="NF009118">
    <property type="entry name" value="PRK12469.1"/>
    <property type="match status" value="1"/>
</dbReference>
<evidence type="ECO:0000256" key="4">
    <source>
        <dbReference type="ARBA" id="ARBA00022679"/>
    </source>
</evidence>
<dbReference type="Gene3D" id="1.10.10.1330">
    <property type="entry name" value="RNA polymerase sigma-54 factor, core-binding domain"/>
    <property type="match status" value="1"/>
</dbReference>
<keyword evidence="4 10" id="KW-0808">Transferase</keyword>
<organism evidence="14 15">
    <name type="scientific">Halochromatium glycolicum</name>
    <dbReference type="NCBI Taxonomy" id="85075"/>
    <lineage>
        <taxon>Bacteria</taxon>
        <taxon>Pseudomonadati</taxon>
        <taxon>Pseudomonadota</taxon>
        <taxon>Gammaproteobacteria</taxon>
        <taxon>Chromatiales</taxon>
        <taxon>Chromatiaceae</taxon>
        <taxon>Halochromatium</taxon>
    </lineage>
</organism>
<keyword evidence="5 10" id="KW-0548">Nucleotidyltransferase</keyword>
<accession>A0AAJ0U8L5</accession>
<protein>
    <recommendedName>
        <fullName evidence="2 10">RNA polymerase sigma-54 factor</fullName>
    </recommendedName>
</protein>
<comment type="caution">
    <text evidence="14">The sequence shown here is derived from an EMBL/GenBank/DDBJ whole genome shotgun (WGS) entry which is preliminary data.</text>
</comment>
<gene>
    <name evidence="14" type="ORF">CKO40_20015</name>
</gene>
<dbReference type="Pfam" id="PF04552">
    <property type="entry name" value="Sigma54_DBD"/>
    <property type="match status" value="1"/>
</dbReference>
<feature type="compositionally biased region" description="Basic and acidic residues" evidence="11">
    <location>
        <begin position="56"/>
        <end position="73"/>
    </location>
</feature>
<keyword evidence="15" id="KW-1185">Reference proteome</keyword>
<dbReference type="GO" id="GO:0016987">
    <property type="term" value="F:sigma factor activity"/>
    <property type="evidence" value="ECO:0007669"/>
    <property type="project" value="UniProtKB-KW"/>
</dbReference>
<dbReference type="GO" id="GO:0006352">
    <property type="term" value="P:DNA-templated transcription initiation"/>
    <property type="evidence" value="ECO:0007669"/>
    <property type="project" value="InterPro"/>
</dbReference>
<evidence type="ECO:0000259" key="13">
    <source>
        <dbReference type="Pfam" id="PF04963"/>
    </source>
</evidence>
<dbReference type="PANTHER" id="PTHR32248">
    <property type="entry name" value="RNA POLYMERASE SIGMA-54 FACTOR"/>
    <property type="match status" value="1"/>
</dbReference>
<evidence type="ECO:0000256" key="6">
    <source>
        <dbReference type="ARBA" id="ARBA00023015"/>
    </source>
</evidence>
<evidence type="ECO:0000256" key="9">
    <source>
        <dbReference type="ARBA" id="ARBA00023163"/>
    </source>
</evidence>
<dbReference type="Pfam" id="PF04963">
    <property type="entry name" value="Sigma54_CBD"/>
    <property type="match status" value="1"/>
</dbReference>
<dbReference type="EMBL" id="NRSJ01000050">
    <property type="protein sequence ID" value="MBK1706765.1"/>
    <property type="molecule type" value="Genomic_DNA"/>
</dbReference>
<evidence type="ECO:0000256" key="10">
    <source>
        <dbReference type="PIRNR" id="PIRNR000774"/>
    </source>
</evidence>
<comment type="similarity">
    <text evidence="1 10">Belongs to the sigma-54 factor family.</text>
</comment>
<name>A0AAJ0U8L5_9GAMM</name>
<dbReference type="PROSITE" id="PS00718">
    <property type="entry name" value="SIGMA54_2"/>
    <property type="match status" value="1"/>
</dbReference>
<comment type="function">
    <text evidence="10">Sigma factors are initiation factors that promote the attachment of RNA polymerase to specific initiation sites and are then released.</text>
</comment>
<dbReference type="Pfam" id="PF00309">
    <property type="entry name" value="Sigma54_AID"/>
    <property type="match status" value="1"/>
</dbReference>
<dbReference type="FunFam" id="1.10.10.60:FF:000045">
    <property type="entry name" value="RNA polymerase sigma-54 factor"/>
    <property type="match status" value="1"/>
</dbReference>
<proteinExistence type="inferred from homology"/>
<dbReference type="InterPro" id="IPR000394">
    <property type="entry name" value="RNA_pol_sigma_54"/>
</dbReference>
<evidence type="ECO:0000256" key="2">
    <source>
        <dbReference type="ARBA" id="ARBA00019942"/>
    </source>
</evidence>
<evidence type="ECO:0000256" key="5">
    <source>
        <dbReference type="ARBA" id="ARBA00022695"/>
    </source>
</evidence>
<dbReference type="NCBIfam" id="NF004595">
    <property type="entry name" value="PRK05932.1-2"/>
    <property type="match status" value="1"/>
</dbReference>
<keyword evidence="3 10" id="KW-0240">DNA-directed RNA polymerase</keyword>
<dbReference type="InterPro" id="IPR038709">
    <property type="entry name" value="RpoN_core-bd_sf"/>
</dbReference>
<dbReference type="Gene3D" id="1.10.10.60">
    <property type="entry name" value="Homeodomain-like"/>
    <property type="match status" value="1"/>
</dbReference>
<keyword evidence="6 10" id="KW-0805">Transcription regulation</keyword>
<dbReference type="PIRSF" id="PIRSF000774">
    <property type="entry name" value="RpoN"/>
    <property type="match status" value="1"/>
</dbReference>
<dbReference type="GO" id="GO:0016779">
    <property type="term" value="F:nucleotidyltransferase activity"/>
    <property type="evidence" value="ECO:0007669"/>
    <property type="project" value="UniProtKB-KW"/>
</dbReference>
<feature type="domain" description="RNA polymerase sigma factor 54 core-binding" evidence="13">
    <location>
        <begin position="137"/>
        <end position="327"/>
    </location>
</feature>
<dbReference type="NCBIfam" id="TIGR02395">
    <property type="entry name" value="rpoN_sigma"/>
    <property type="match status" value="1"/>
</dbReference>